<dbReference type="PANTHER" id="PTHR34351">
    <property type="entry name" value="SLR1927 PROTEIN-RELATED"/>
    <property type="match status" value="1"/>
</dbReference>
<organism evidence="4 5">
    <name type="scientific">Solibaculum mannosilyticum</name>
    <dbReference type="NCBI Taxonomy" id="2780922"/>
    <lineage>
        <taxon>Bacteria</taxon>
        <taxon>Bacillati</taxon>
        <taxon>Bacillota</taxon>
        <taxon>Clostridia</taxon>
        <taxon>Eubacteriales</taxon>
        <taxon>Oscillospiraceae</taxon>
        <taxon>Solibaculum</taxon>
    </lineage>
</organism>
<dbReference type="Pfam" id="PF01882">
    <property type="entry name" value="DUF58"/>
    <property type="match status" value="1"/>
</dbReference>
<keyword evidence="2" id="KW-0472">Membrane</keyword>
<evidence type="ECO:0000256" key="1">
    <source>
        <dbReference type="SAM" id="MobiDB-lite"/>
    </source>
</evidence>
<dbReference type="EMBL" id="AP023321">
    <property type="protein sequence ID" value="BCI59835.1"/>
    <property type="molecule type" value="Genomic_DNA"/>
</dbReference>
<evidence type="ECO:0000313" key="4">
    <source>
        <dbReference type="EMBL" id="BCI59835.1"/>
    </source>
</evidence>
<feature type="domain" description="DUF58" evidence="3">
    <location>
        <begin position="196"/>
        <end position="275"/>
    </location>
</feature>
<keyword evidence="2" id="KW-1133">Transmembrane helix</keyword>
<reference evidence="5" key="1">
    <citation type="submission" date="2020-07" db="EMBL/GenBank/DDBJ databases">
        <title>Complete genome sequencing of Clostridia bacterium strain 12CBH8.</title>
        <authorList>
            <person name="Sakamoto M."/>
            <person name="Murakami T."/>
            <person name="Mori H."/>
        </authorList>
    </citation>
    <scope>NUCLEOTIDE SEQUENCE [LARGE SCALE GENOMIC DNA]</scope>
    <source>
        <strain evidence="5">12CBH8</strain>
    </source>
</reference>
<protein>
    <recommendedName>
        <fullName evidence="3">DUF58 domain-containing protein</fullName>
    </recommendedName>
</protein>
<evidence type="ECO:0000259" key="3">
    <source>
        <dbReference type="Pfam" id="PF01882"/>
    </source>
</evidence>
<accession>A0A7I8D1G9</accession>
<name>A0A7I8D1G9_9FIRM</name>
<dbReference type="RefSeq" id="WP_215533456.1">
    <property type="nucleotide sequence ID" value="NZ_AP023321.1"/>
</dbReference>
<dbReference type="AlphaFoldDB" id="A0A7I8D1G9"/>
<keyword evidence="5" id="KW-1185">Reference proteome</keyword>
<keyword evidence="2" id="KW-0812">Transmembrane</keyword>
<sequence length="389" mass="42646">MRGRRWFCYVLLLVFLIGGMASGKSDFFVVFGILLAVFLSAVLGNVWVARRLRWKQSLSSGIVMAGSSARFHLDLTGKKWFFTLLKINVDTGQGDDAQALIPWLPGASNHVDLSVEYPYRGNYKVGVTSVEVQDVFGLHRVVLSGRKRGDDLLPLTVCPRIFPAVVPEQPVSSQTGQDAANDARPADAGDSFSAPRSYQPGDSLKRIHWKLSAKTRELYTRQYEIAVERHILLILDNQNYGLATEESLAYGEVACQLACSVVSSLAESGRNVKVMAGSGPWQWCSGPDGFPQVYQWLACLPFEGRQAVSDILRGEAAEEKRPGMAYVITARSDADMMANLSLLGSLGCRAVCLEVQVPGVERQKSEVRPGVKLVPVPMDGVPQVLRKSL</sequence>
<proteinExistence type="predicted"/>
<dbReference type="InterPro" id="IPR002881">
    <property type="entry name" value="DUF58"/>
</dbReference>
<dbReference type="Proteomes" id="UP000593890">
    <property type="component" value="Chromosome"/>
</dbReference>
<feature type="transmembrane region" description="Helical" evidence="2">
    <location>
        <begin position="31"/>
        <end position="49"/>
    </location>
</feature>
<feature type="region of interest" description="Disordered" evidence="1">
    <location>
        <begin position="168"/>
        <end position="199"/>
    </location>
</feature>
<dbReference type="KEGG" id="sman:C12CBH8_04740"/>
<evidence type="ECO:0000313" key="5">
    <source>
        <dbReference type="Proteomes" id="UP000593890"/>
    </source>
</evidence>
<evidence type="ECO:0000256" key="2">
    <source>
        <dbReference type="SAM" id="Phobius"/>
    </source>
</evidence>
<gene>
    <name evidence="4" type="ORF">C12CBH8_04740</name>
</gene>